<reference evidence="1 2" key="1">
    <citation type="submission" date="2021-03" db="EMBL/GenBank/DDBJ databases">
        <title>Antimicrobial resistance genes in bacteria isolated from Japanese honey, and their potential for conferring macrolide and lincosamide resistance in the American foulbrood pathogen Paenibacillus larvae.</title>
        <authorList>
            <person name="Okamoto M."/>
            <person name="Kumagai M."/>
            <person name="Kanamori H."/>
            <person name="Takamatsu D."/>
        </authorList>
    </citation>
    <scope>NUCLEOTIDE SEQUENCE [LARGE SCALE GENOMIC DNA]</scope>
    <source>
        <strain evidence="1 2">J21TS3</strain>
    </source>
</reference>
<gene>
    <name evidence="1" type="ORF">J21TS3_33800</name>
</gene>
<evidence type="ECO:0000313" key="2">
    <source>
        <dbReference type="Proteomes" id="UP000680638"/>
    </source>
</evidence>
<sequence>MLRCGKWTHEHAGELGVDLIFEYAGADKHDPYFSPLHVEDLDGQLESQYKQAGKQVLLTGACFFVLDLRR</sequence>
<organism evidence="1 2">
    <name type="scientific">Paenibacillus cookii</name>
    <dbReference type="NCBI Taxonomy" id="157839"/>
    <lineage>
        <taxon>Bacteria</taxon>
        <taxon>Bacillati</taxon>
        <taxon>Bacillota</taxon>
        <taxon>Bacilli</taxon>
        <taxon>Bacillales</taxon>
        <taxon>Paenibacillaceae</taxon>
        <taxon>Paenibacillus</taxon>
    </lineage>
</organism>
<name>A0ABQ4LZ57_9BACL</name>
<evidence type="ECO:0000313" key="1">
    <source>
        <dbReference type="EMBL" id="GIO68559.1"/>
    </source>
</evidence>
<protein>
    <submittedName>
        <fullName evidence="1">Uncharacterized protein</fullName>
    </submittedName>
</protein>
<dbReference type="Proteomes" id="UP000680638">
    <property type="component" value="Unassembled WGS sequence"/>
</dbReference>
<dbReference type="EMBL" id="BORW01000019">
    <property type="protein sequence ID" value="GIO68559.1"/>
    <property type="molecule type" value="Genomic_DNA"/>
</dbReference>
<comment type="caution">
    <text evidence="1">The sequence shown here is derived from an EMBL/GenBank/DDBJ whole genome shotgun (WGS) entry which is preliminary data.</text>
</comment>
<proteinExistence type="predicted"/>
<accession>A0ABQ4LZ57</accession>
<keyword evidence="2" id="KW-1185">Reference proteome</keyword>